<keyword evidence="3" id="KW-1185">Reference proteome</keyword>
<organism evidence="2 3">
    <name type="scientific">Sphaerimonospora thailandensis</name>
    <dbReference type="NCBI Taxonomy" id="795644"/>
    <lineage>
        <taxon>Bacteria</taxon>
        <taxon>Bacillati</taxon>
        <taxon>Actinomycetota</taxon>
        <taxon>Actinomycetes</taxon>
        <taxon>Streptosporangiales</taxon>
        <taxon>Streptosporangiaceae</taxon>
        <taxon>Sphaerimonospora</taxon>
    </lineage>
</organism>
<dbReference type="AlphaFoldDB" id="A0A8J3VXF5"/>
<proteinExistence type="predicted"/>
<evidence type="ECO:0000313" key="3">
    <source>
        <dbReference type="Proteomes" id="UP000610966"/>
    </source>
</evidence>
<dbReference type="Proteomes" id="UP000610966">
    <property type="component" value="Unassembled WGS sequence"/>
</dbReference>
<evidence type="ECO:0000313" key="2">
    <source>
        <dbReference type="EMBL" id="GIH67835.1"/>
    </source>
</evidence>
<dbReference type="InterPro" id="IPR043917">
    <property type="entry name" value="DUF5753"/>
</dbReference>
<feature type="domain" description="HTH cro/C1-type" evidence="1">
    <location>
        <begin position="15"/>
        <end position="68"/>
    </location>
</feature>
<dbReference type="RefSeq" id="WP_204009554.1">
    <property type="nucleotide sequence ID" value="NZ_BOOG01000002.1"/>
</dbReference>
<dbReference type="PROSITE" id="PS50943">
    <property type="entry name" value="HTH_CROC1"/>
    <property type="match status" value="1"/>
</dbReference>
<dbReference type="InterPro" id="IPR010982">
    <property type="entry name" value="Lambda_DNA-bd_dom_sf"/>
</dbReference>
<name>A0A8J3VXF5_9ACTN</name>
<comment type="caution">
    <text evidence="2">The sequence shown here is derived from an EMBL/GenBank/DDBJ whole genome shotgun (WGS) entry which is preliminary data.</text>
</comment>
<dbReference type="Pfam" id="PF19054">
    <property type="entry name" value="DUF5753"/>
    <property type="match status" value="1"/>
</dbReference>
<dbReference type="SMART" id="SM00530">
    <property type="entry name" value="HTH_XRE"/>
    <property type="match status" value="1"/>
</dbReference>
<sequence length="280" mass="30967">MKHSTVRLRRLARELRTLRAGADLTTEDAAEQIGWSRSKLNRFETGRGAPAPEDVAALCHLYCAEDETTKAMVQLAHEVTRRGWWTAYSDVLSGSYVEFEAEARAIRKWEPLLIPGLLQSEDYARAIIEAGYPDRPGIELERRVDARMQRKISLLGSRAPTLHVLLAEEALCRPIGAPGVMTRQLDDLLEAMERPNITVQVLPQRVGAHCGFEGAFSVLSFGEDPDLGYAECPAGEVYVEAADQVRDLILTFERLAGACLSPDESAARIAAARSEHDRLA</sequence>
<dbReference type="Pfam" id="PF13560">
    <property type="entry name" value="HTH_31"/>
    <property type="match status" value="1"/>
</dbReference>
<dbReference type="EMBL" id="BOOG01000002">
    <property type="protein sequence ID" value="GIH67835.1"/>
    <property type="molecule type" value="Genomic_DNA"/>
</dbReference>
<dbReference type="Gene3D" id="1.10.260.40">
    <property type="entry name" value="lambda repressor-like DNA-binding domains"/>
    <property type="match status" value="1"/>
</dbReference>
<dbReference type="GO" id="GO:0003677">
    <property type="term" value="F:DNA binding"/>
    <property type="evidence" value="ECO:0007669"/>
    <property type="project" value="InterPro"/>
</dbReference>
<protein>
    <submittedName>
        <fullName evidence="2">Transcriptional regulator</fullName>
    </submittedName>
</protein>
<dbReference type="SUPFAM" id="SSF47413">
    <property type="entry name" value="lambda repressor-like DNA-binding domains"/>
    <property type="match status" value="1"/>
</dbReference>
<evidence type="ECO:0000259" key="1">
    <source>
        <dbReference type="PROSITE" id="PS50943"/>
    </source>
</evidence>
<gene>
    <name evidence="2" type="ORF">Mth01_00880</name>
</gene>
<reference evidence="2" key="1">
    <citation type="submission" date="2021-01" db="EMBL/GenBank/DDBJ databases">
        <title>Whole genome shotgun sequence of Sphaerimonospora thailandensis NBRC 107569.</title>
        <authorList>
            <person name="Komaki H."/>
            <person name="Tamura T."/>
        </authorList>
    </citation>
    <scope>NUCLEOTIDE SEQUENCE</scope>
    <source>
        <strain evidence="2">NBRC 107569</strain>
    </source>
</reference>
<dbReference type="CDD" id="cd00093">
    <property type="entry name" value="HTH_XRE"/>
    <property type="match status" value="1"/>
</dbReference>
<accession>A0A8J3VXF5</accession>
<dbReference type="InterPro" id="IPR001387">
    <property type="entry name" value="Cro/C1-type_HTH"/>
</dbReference>